<dbReference type="InterPro" id="IPR013655">
    <property type="entry name" value="PAS_fold_3"/>
</dbReference>
<evidence type="ECO:0000313" key="14">
    <source>
        <dbReference type="EMBL" id="MDR5894775.1"/>
    </source>
</evidence>
<dbReference type="Gene3D" id="3.30.450.350">
    <property type="entry name" value="CHASE domain"/>
    <property type="match status" value="1"/>
</dbReference>
<evidence type="ECO:0000259" key="11">
    <source>
        <dbReference type="PROSITE" id="PS50109"/>
    </source>
</evidence>
<protein>
    <recommendedName>
        <fullName evidence="3">histidine kinase</fullName>
        <ecNumber evidence="3">2.7.13.3</ecNumber>
    </recommendedName>
</protein>
<evidence type="ECO:0000256" key="6">
    <source>
        <dbReference type="ARBA" id="ARBA00022989"/>
    </source>
</evidence>
<dbReference type="InterPro" id="IPR005467">
    <property type="entry name" value="His_kinase_dom"/>
</dbReference>
<dbReference type="PROSITE" id="PS50109">
    <property type="entry name" value="HIS_KIN"/>
    <property type="match status" value="1"/>
</dbReference>
<gene>
    <name evidence="14" type="ORF">QC825_01645</name>
</gene>
<feature type="domain" description="Histidine kinase" evidence="11">
    <location>
        <begin position="490"/>
        <end position="711"/>
    </location>
</feature>
<dbReference type="RefSeq" id="WP_251592957.1">
    <property type="nucleotide sequence ID" value="NZ_JAMLJI010000002.1"/>
</dbReference>
<dbReference type="InterPro" id="IPR036890">
    <property type="entry name" value="HATPase_C_sf"/>
</dbReference>
<dbReference type="EC" id="2.7.13.3" evidence="3"/>
<keyword evidence="4" id="KW-0597">Phosphoprotein</keyword>
<dbReference type="EMBL" id="JARWAO010000001">
    <property type="protein sequence ID" value="MDR5894775.1"/>
    <property type="molecule type" value="Genomic_DNA"/>
</dbReference>
<dbReference type="Pfam" id="PF03924">
    <property type="entry name" value="CHASE"/>
    <property type="match status" value="1"/>
</dbReference>
<dbReference type="SMART" id="SM01079">
    <property type="entry name" value="CHASE"/>
    <property type="match status" value="1"/>
</dbReference>
<dbReference type="Gene3D" id="1.10.287.130">
    <property type="match status" value="1"/>
</dbReference>
<dbReference type="PROSITE" id="PS50839">
    <property type="entry name" value="CHASE"/>
    <property type="match status" value="1"/>
</dbReference>
<organism evidence="14 15">
    <name type="scientific">Larsenimonas suaedae</name>
    <dbReference type="NCBI Taxonomy" id="1851019"/>
    <lineage>
        <taxon>Bacteria</taxon>
        <taxon>Pseudomonadati</taxon>
        <taxon>Pseudomonadota</taxon>
        <taxon>Gammaproteobacteria</taxon>
        <taxon>Oceanospirillales</taxon>
        <taxon>Halomonadaceae</taxon>
        <taxon>Larsenimonas</taxon>
    </lineage>
</organism>
<dbReference type="InterPro" id="IPR004358">
    <property type="entry name" value="Sig_transdc_His_kin-like_C"/>
</dbReference>
<dbReference type="InterPro" id="IPR003661">
    <property type="entry name" value="HisK_dim/P_dom"/>
</dbReference>
<comment type="caution">
    <text evidence="14">The sequence shown here is derived from an EMBL/GenBank/DDBJ whole genome shotgun (WGS) entry which is preliminary data.</text>
</comment>
<dbReference type="SMART" id="SM00388">
    <property type="entry name" value="HisKA"/>
    <property type="match status" value="1"/>
</dbReference>
<dbReference type="PANTHER" id="PTHR43547:SF2">
    <property type="entry name" value="HYBRID SIGNAL TRANSDUCTION HISTIDINE KINASE C"/>
    <property type="match status" value="1"/>
</dbReference>
<feature type="transmembrane region" description="Helical" evidence="9">
    <location>
        <begin position="306"/>
        <end position="326"/>
    </location>
</feature>
<dbReference type="PRINTS" id="PR00344">
    <property type="entry name" value="BCTRLSENSOR"/>
</dbReference>
<keyword evidence="10" id="KW-0732">Signal</keyword>
<dbReference type="Pfam" id="PF02518">
    <property type="entry name" value="HATPase_c"/>
    <property type="match status" value="1"/>
</dbReference>
<dbReference type="InterPro" id="IPR035965">
    <property type="entry name" value="PAS-like_dom_sf"/>
</dbReference>
<dbReference type="SMART" id="SM00387">
    <property type="entry name" value="HATPase_c"/>
    <property type="match status" value="1"/>
</dbReference>
<keyword evidence="7 9" id="KW-0472">Membrane</keyword>
<keyword evidence="15" id="KW-1185">Reference proteome</keyword>
<evidence type="ECO:0000256" key="10">
    <source>
        <dbReference type="SAM" id="SignalP"/>
    </source>
</evidence>
<name>A0ABU1GSG3_9GAMM</name>
<dbReference type="InterPro" id="IPR036097">
    <property type="entry name" value="HisK_dim/P_sf"/>
</dbReference>
<dbReference type="CDD" id="cd16922">
    <property type="entry name" value="HATPase_EvgS-ArcB-TorS-like"/>
    <property type="match status" value="1"/>
</dbReference>
<feature type="domain" description="PAC" evidence="12">
    <location>
        <begin position="434"/>
        <end position="486"/>
    </location>
</feature>
<dbReference type="Pfam" id="PF08447">
    <property type="entry name" value="PAS_3"/>
    <property type="match status" value="1"/>
</dbReference>
<dbReference type="CDD" id="cd00130">
    <property type="entry name" value="PAS"/>
    <property type="match status" value="1"/>
</dbReference>
<dbReference type="Gene3D" id="3.30.450.20">
    <property type="entry name" value="PAS domain"/>
    <property type="match status" value="1"/>
</dbReference>
<keyword evidence="5 9" id="KW-0812">Transmembrane</keyword>
<evidence type="ECO:0000256" key="3">
    <source>
        <dbReference type="ARBA" id="ARBA00012438"/>
    </source>
</evidence>
<evidence type="ECO:0000259" key="13">
    <source>
        <dbReference type="PROSITE" id="PS50839"/>
    </source>
</evidence>
<feature type="domain" description="CHASE" evidence="13">
    <location>
        <begin position="72"/>
        <end position="293"/>
    </location>
</feature>
<dbReference type="Gene3D" id="3.30.565.10">
    <property type="entry name" value="Histidine kinase-like ATPase, C-terminal domain"/>
    <property type="match status" value="1"/>
</dbReference>
<dbReference type="InterPro" id="IPR003594">
    <property type="entry name" value="HATPase_dom"/>
</dbReference>
<dbReference type="InterPro" id="IPR006189">
    <property type="entry name" value="CHASE_dom"/>
</dbReference>
<comment type="catalytic activity">
    <reaction evidence="1">
        <text>ATP + protein L-histidine = ADP + protein N-phospho-L-histidine.</text>
        <dbReference type="EC" id="2.7.13.3"/>
    </reaction>
</comment>
<evidence type="ECO:0000259" key="12">
    <source>
        <dbReference type="PROSITE" id="PS50113"/>
    </source>
</evidence>
<dbReference type="InterPro" id="IPR042240">
    <property type="entry name" value="CHASE_sf"/>
</dbReference>
<dbReference type="PROSITE" id="PS51257">
    <property type="entry name" value="PROKAR_LIPOPROTEIN"/>
    <property type="match status" value="1"/>
</dbReference>
<dbReference type="Pfam" id="PF00512">
    <property type="entry name" value="HisKA"/>
    <property type="match status" value="1"/>
</dbReference>
<dbReference type="InterPro" id="IPR000014">
    <property type="entry name" value="PAS"/>
</dbReference>
<feature type="chain" id="PRO_5047218560" description="histidine kinase" evidence="10">
    <location>
        <begin position="30"/>
        <end position="719"/>
    </location>
</feature>
<comment type="subcellular location">
    <subcellularLocation>
        <location evidence="2">Membrane</location>
    </subcellularLocation>
</comment>
<evidence type="ECO:0000256" key="4">
    <source>
        <dbReference type="ARBA" id="ARBA00022553"/>
    </source>
</evidence>
<evidence type="ECO:0000256" key="5">
    <source>
        <dbReference type="ARBA" id="ARBA00022692"/>
    </source>
</evidence>
<dbReference type="PANTHER" id="PTHR43547">
    <property type="entry name" value="TWO-COMPONENT HISTIDINE KINASE"/>
    <property type="match status" value="1"/>
</dbReference>
<evidence type="ECO:0000256" key="1">
    <source>
        <dbReference type="ARBA" id="ARBA00000085"/>
    </source>
</evidence>
<dbReference type="SUPFAM" id="SSF47384">
    <property type="entry name" value="Homodimeric domain of signal transducing histidine kinase"/>
    <property type="match status" value="1"/>
</dbReference>
<keyword evidence="6 9" id="KW-1133">Transmembrane helix</keyword>
<dbReference type="Proteomes" id="UP001269375">
    <property type="component" value="Unassembled WGS sequence"/>
</dbReference>
<evidence type="ECO:0000256" key="9">
    <source>
        <dbReference type="SAM" id="Phobius"/>
    </source>
</evidence>
<dbReference type="InterPro" id="IPR000700">
    <property type="entry name" value="PAS-assoc_C"/>
</dbReference>
<evidence type="ECO:0000256" key="7">
    <source>
        <dbReference type="ARBA" id="ARBA00023136"/>
    </source>
</evidence>
<feature type="signal peptide" evidence="10">
    <location>
        <begin position="1"/>
        <end position="29"/>
    </location>
</feature>
<keyword evidence="8" id="KW-0175">Coiled coil</keyword>
<dbReference type="CDD" id="cd00082">
    <property type="entry name" value="HisKA"/>
    <property type="match status" value="1"/>
</dbReference>
<proteinExistence type="predicted"/>
<accession>A0ABU1GSG3</accession>
<evidence type="ECO:0000256" key="2">
    <source>
        <dbReference type="ARBA" id="ARBA00004370"/>
    </source>
</evidence>
<evidence type="ECO:0000256" key="8">
    <source>
        <dbReference type="SAM" id="Coils"/>
    </source>
</evidence>
<reference evidence="14 15" key="1">
    <citation type="submission" date="2023-04" db="EMBL/GenBank/DDBJ databases">
        <title>A long-awaited taxogenomic arrangement of the family Halomonadaceae.</title>
        <authorList>
            <person name="De La Haba R."/>
            <person name="Chuvochina M."/>
            <person name="Wittouck S."/>
            <person name="Arahal D.R."/>
            <person name="Sanchez-Porro C."/>
            <person name="Hugenholtz P."/>
            <person name="Ventosa A."/>
        </authorList>
    </citation>
    <scope>NUCLEOTIDE SEQUENCE [LARGE SCALE GENOMIC DNA]</scope>
    <source>
        <strain evidence="14 15">DSM 22428</strain>
    </source>
</reference>
<sequence length="719" mass="80071">MKTLNRYTFLPAACALATVLIGLFVACWAHQQQQDHQAETLDTIKSEIMTVMSDRMRDHELILKGARGFVRNSETLTREEWRDYYSNLELDRNYAGILGLGYSQVIEPSELASFEATVRDEGFRSFSVHPKGDRPLYTSILYLEPFSGRNLAAFGYDMMSQSTRAEAMQRAVNHGAAAMSSRVTLLQETDADVQAGMLIYAPVFEKGFTTSSPEERWKALLGFVYSPYRMGDLMKGVGLRDESLVGFEIHDGMTPSDTALMFSSFSKEAKASGELKNQGHVYLEFFGRTWTVSFYSTPAFEEQINALPIVIIILVTLVLATAIFLTMTTIIHRKRRAEELAADMTAELNVHQQELLRIKEKQERVLAGSNDGWWEYDFSTEELFCSDRWWRQLGYAPAHQSNTIAAFRARLPDEEKDRVFEILKTLVRSDETEFTFELTLKHRDGHCIPFMVRGVIERGSDGKAQVISGANTDLSETKRVEAMKNNFVSTVSHELRTPLTSISGSLGLITGGALGEAPAPMQAMLDVAKTNCDRLGLLINDLLDMDKLVAGKMTFSIESHSVAGLIQKSVTANQGYAEKFSVSVEYAAPEGLRVDVDELRFQQILSNLLSNAIKFSPEHGTVVINALPSPQTSVRARIEIIDQGKGIPKEFHPYIFQKFSQADTSTTRERVGTGLGLAITRELAERMDGAVGFSSREGQGSTFWVDVPLSASSTPPRPA</sequence>
<dbReference type="SUPFAM" id="SSF55874">
    <property type="entry name" value="ATPase domain of HSP90 chaperone/DNA topoisomerase II/histidine kinase"/>
    <property type="match status" value="1"/>
</dbReference>
<feature type="coiled-coil region" evidence="8">
    <location>
        <begin position="334"/>
        <end position="361"/>
    </location>
</feature>
<dbReference type="PROSITE" id="PS50113">
    <property type="entry name" value="PAC"/>
    <property type="match status" value="1"/>
</dbReference>
<dbReference type="SUPFAM" id="SSF55785">
    <property type="entry name" value="PYP-like sensor domain (PAS domain)"/>
    <property type="match status" value="1"/>
</dbReference>
<evidence type="ECO:0000313" key="15">
    <source>
        <dbReference type="Proteomes" id="UP001269375"/>
    </source>
</evidence>